<comment type="subunit">
    <text evidence="10">Probably interacts with PlsX.</text>
</comment>
<comment type="pathway">
    <text evidence="10">Lipid metabolism; phospholipid metabolism.</text>
</comment>
<evidence type="ECO:0000313" key="12">
    <source>
        <dbReference type="Proteomes" id="UP000824123"/>
    </source>
</evidence>
<dbReference type="SMART" id="SM01207">
    <property type="entry name" value="G3P_acyltransf"/>
    <property type="match status" value="1"/>
</dbReference>
<dbReference type="PANTHER" id="PTHR30309:SF0">
    <property type="entry name" value="GLYCEROL-3-PHOSPHATE ACYLTRANSFERASE-RELATED"/>
    <property type="match status" value="1"/>
</dbReference>
<dbReference type="GO" id="GO:0043772">
    <property type="term" value="F:acyl-phosphate glycerol-3-phosphate acyltransferase activity"/>
    <property type="evidence" value="ECO:0007669"/>
    <property type="project" value="UniProtKB-UniRule"/>
</dbReference>
<keyword evidence="1 10" id="KW-1003">Cell membrane</keyword>
<accession>A0A9D1S461</accession>
<comment type="similarity">
    <text evidence="10">Belongs to the PlsY family.</text>
</comment>
<keyword evidence="3 10" id="KW-0808">Transferase</keyword>
<keyword evidence="5 10" id="KW-1133">Transmembrane helix</keyword>
<name>A0A9D1S461_9FIRM</name>
<dbReference type="Proteomes" id="UP000824123">
    <property type="component" value="Unassembled WGS sequence"/>
</dbReference>
<reference evidence="11" key="2">
    <citation type="journal article" date="2021" name="PeerJ">
        <title>Extensive microbial diversity within the chicken gut microbiome revealed by metagenomics and culture.</title>
        <authorList>
            <person name="Gilroy R."/>
            <person name="Ravi A."/>
            <person name="Getino M."/>
            <person name="Pursley I."/>
            <person name="Horton D.L."/>
            <person name="Alikhan N.F."/>
            <person name="Baker D."/>
            <person name="Gharbi K."/>
            <person name="Hall N."/>
            <person name="Watson M."/>
            <person name="Adriaenssens E.M."/>
            <person name="Foster-Nyarko E."/>
            <person name="Jarju S."/>
            <person name="Secka A."/>
            <person name="Antonio M."/>
            <person name="Oren A."/>
            <person name="Chaudhuri R.R."/>
            <person name="La Ragione R."/>
            <person name="Hildebrand F."/>
            <person name="Pallen M.J."/>
        </authorList>
    </citation>
    <scope>NUCLEOTIDE SEQUENCE</scope>
    <source>
        <strain evidence="11">ChiSxjej2B14-8506</strain>
    </source>
</reference>
<protein>
    <recommendedName>
        <fullName evidence="10">Glycerol-3-phosphate acyltransferase</fullName>
    </recommendedName>
    <alternativeName>
        <fullName evidence="10">Acyl-PO4 G3P acyltransferase</fullName>
    </alternativeName>
    <alternativeName>
        <fullName evidence="10">Acyl-phosphate--glycerol-3-phosphate acyltransferase</fullName>
    </alternativeName>
    <alternativeName>
        <fullName evidence="10">G3P acyltransferase</fullName>
        <shortName evidence="10">GPAT</shortName>
        <ecNumber evidence="10">2.3.1.275</ecNumber>
    </alternativeName>
    <alternativeName>
        <fullName evidence="10">Lysophosphatidic acid synthase</fullName>
        <shortName evidence="10">LPA synthase</shortName>
    </alternativeName>
</protein>
<evidence type="ECO:0000256" key="8">
    <source>
        <dbReference type="ARBA" id="ARBA00023209"/>
    </source>
</evidence>
<dbReference type="PANTHER" id="PTHR30309">
    <property type="entry name" value="INNER MEMBRANE PROTEIN YGIH"/>
    <property type="match status" value="1"/>
</dbReference>
<keyword evidence="7 10" id="KW-0472">Membrane</keyword>
<keyword evidence="8 10" id="KW-0594">Phospholipid biosynthesis</keyword>
<dbReference type="HAMAP" id="MF_01043">
    <property type="entry name" value="PlsY"/>
    <property type="match status" value="1"/>
</dbReference>
<dbReference type="EMBL" id="DVNK01000024">
    <property type="protein sequence ID" value="HIU46206.1"/>
    <property type="molecule type" value="Genomic_DNA"/>
</dbReference>
<dbReference type="AlphaFoldDB" id="A0A9D1S461"/>
<feature type="transmembrane region" description="Helical" evidence="10">
    <location>
        <begin position="111"/>
        <end position="132"/>
    </location>
</feature>
<comment type="subcellular location">
    <subcellularLocation>
        <location evidence="10">Cell membrane</location>
        <topology evidence="10">Multi-pass membrane protein</topology>
    </subcellularLocation>
</comment>
<dbReference type="GO" id="GO:0005886">
    <property type="term" value="C:plasma membrane"/>
    <property type="evidence" value="ECO:0007669"/>
    <property type="project" value="UniProtKB-SubCell"/>
</dbReference>
<proteinExistence type="inferred from homology"/>
<feature type="transmembrane region" description="Helical" evidence="10">
    <location>
        <begin position="67"/>
        <end position="91"/>
    </location>
</feature>
<organism evidence="11 12">
    <name type="scientific">Candidatus Fimadaptatus faecigallinarum</name>
    <dbReference type="NCBI Taxonomy" id="2840814"/>
    <lineage>
        <taxon>Bacteria</taxon>
        <taxon>Bacillati</taxon>
        <taxon>Bacillota</taxon>
        <taxon>Clostridia</taxon>
        <taxon>Eubacteriales</taxon>
        <taxon>Candidatus Fimadaptatus</taxon>
    </lineage>
</organism>
<comment type="caution">
    <text evidence="11">The sequence shown here is derived from an EMBL/GenBank/DDBJ whole genome shotgun (WGS) entry which is preliminary data.</text>
</comment>
<keyword evidence="6 10" id="KW-0443">Lipid metabolism</keyword>
<evidence type="ECO:0000256" key="1">
    <source>
        <dbReference type="ARBA" id="ARBA00022475"/>
    </source>
</evidence>
<keyword evidence="9 10" id="KW-1208">Phospholipid metabolism</keyword>
<evidence type="ECO:0000256" key="6">
    <source>
        <dbReference type="ARBA" id="ARBA00023098"/>
    </source>
</evidence>
<evidence type="ECO:0000313" key="11">
    <source>
        <dbReference type="EMBL" id="HIU46206.1"/>
    </source>
</evidence>
<feature type="transmembrane region" description="Helical" evidence="10">
    <location>
        <begin position="163"/>
        <end position="180"/>
    </location>
</feature>
<dbReference type="Pfam" id="PF02660">
    <property type="entry name" value="G3P_acyltransf"/>
    <property type="match status" value="1"/>
</dbReference>
<evidence type="ECO:0000256" key="10">
    <source>
        <dbReference type="HAMAP-Rule" id="MF_01043"/>
    </source>
</evidence>
<comment type="catalytic activity">
    <reaction evidence="10">
        <text>an acyl phosphate + sn-glycerol 3-phosphate = a 1-acyl-sn-glycero-3-phosphate + phosphate</text>
        <dbReference type="Rhea" id="RHEA:34075"/>
        <dbReference type="ChEBI" id="CHEBI:43474"/>
        <dbReference type="ChEBI" id="CHEBI:57597"/>
        <dbReference type="ChEBI" id="CHEBI:57970"/>
        <dbReference type="ChEBI" id="CHEBI:59918"/>
        <dbReference type="EC" id="2.3.1.275"/>
    </reaction>
</comment>
<evidence type="ECO:0000256" key="2">
    <source>
        <dbReference type="ARBA" id="ARBA00022516"/>
    </source>
</evidence>
<dbReference type="GO" id="GO:0008654">
    <property type="term" value="P:phospholipid biosynthetic process"/>
    <property type="evidence" value="ECO:0007669"/>
    <property type="project" value="UniProtKB-UniRule"/>
</dbReference>
<evidence type="ECO:0000256" key="9">
    <source>
        <dbReference type="ARBA" id="ARBA00023264"/>
    </source>
</evidence>
<gene>
    <name evidence="10 11" type="primary">plsY</name>
    <name evidence="11" type="ORF">IAC59_02985</name>
</gene>
<keyword evidence="2 10" id="KW-0444">Lipid biosynthesis</keyword>
<evidence type="ECO:0000256" key="5">
    <source>
        <dbReference type="ARBA" id="ARBA00022989"/>
    </source>
</evidence>
<dbReference type="InterPro" id="IPR003811">
    <property type="entry name" value="G3P_acylTferase_PlsY"/>
</dbReference>
<keyword evidence="11" id="KW-0012">Acyltransferase</keyword>
<reference evidence="11" key="1">
    <citation type="submission" date="2020-10" db="EMBL/GenBank/DDBJ databases">
        <authorList>
            <person name="Gilroy R."/>
        </authorList>
    </citation>
    <scope>NUCLEOTIDE SEQUENCE</scope>
    <source>
        <strain evidence="11">ChiSxjej2B14-8506</strain>
    </source>
</reference>
<keyword evidence="4 10" id="KW-0812">Transmembrane</keyword>
<dbReference type="NCBIfam" id="TIGR00023">
    <property type="entry name" value="glycerol-3-phosphate 1-O-acyltransferase PlsY"/>
    <property type="match status" value="1"/>
</dbReference>
<comment type="function">
    <text evidence="10">Catalyzes the transfer of an acyl group from acyl-phosphate (acyl-PO(4)) to glycerol-3-phosphate (G3P) to form lysophosphatidic acid (LPA). This enzyme utilizes acyl-phosphate as fatty acyl donor, but not acyl-CoA or acyl-ACP.</text>
</comment>
<feature type="transmembrane region" description="Helical" evidence="10">
    <location>
        <begin position="139"/>
        <end position="157"/>
    </location>
</feature>
<feature type="transmembrane region" description="Helical" evidence="10">
    <location>
        <begin position="6"/>
        <end position="25"/>
    </location>
</feature>
<dbReference type="EC" id="2.3.1.275" evidence="10"/>
<sequence>MAFWVILAIVIGYALGNISTGLLISKLANGIDIRKAGSGNAGATNVLRTLGWMPSLMTFLGDAVKGLLAALIGLWLAGHTGAMLGGLAAIVGHNWPAAFGFKGGKGISTSFGVILVVQPVCALVLLAVMIVAVYLTHTVSIGSIAASVAYIVLNLFMTLTSDLPTFIFAMVVSLLALFQHRGNMSRLLKHRENSLDFSKIQRWKKN</sequence>
<evidence type="ECO:0000256" key="3">
    <source>
        <dbReference type="ARBA" id="ARBA00022679"/>
    </source>
</evidence>
<evidence type="ECO:0000256" key="7">
    <source>
        <dbReference type="ARBA" id="ARBA00023136"/>
    </source>
</evidence>
<evidence type="ECO:0000256" key="4">
    <source>
        <dbReference type="ARBA" id="ARBA00022692"/>
    </source>
</evidence>